<dbReference type="STRING" id="883.DvMF_2795"/>
<dbReference type="GO" id="GO:0004177">
    <property type="term" value="F:aminopeptidase activity"/>
    <property type="evidence" value="ECO:0007669"/>
    <property type="project" value="UniProtKB-KW"/>
</dbReference>
<dbReference type="GO" id="GO:0006508">
    <property type="term" value="P:proteolysis"/>
    <property type="evidence" value="ECO:0007669"/>
    <property type="project" value="UniProtKB-KW"/>
</dbReference>
<dbReference type="Pfam" id="PF02073">
    <property type="entry name" value="Peptidase_M29"/>
    <property type="match status" value="1"/>
</dbReference>
<dbReference type="InterPro" id="IPR052170">
    <property type="entry name" value="M29_Exopeptidase"/>
</dbReference>
<dbReference type="OrthoDB" id="9803993at2"/>
<dbReference type="PRINTS" id="PR00919">
    <property type="entry name" value="THERMOPTASE"/>
</dbReference>
<name>B8DR96_NITV9</name>
<comment type="cofactor">
    <cofactor evidence="1">
        <name>Co(2+)</name>
        <dbReference type="ChEBI" id="CHEBI:48828"/>
    </cofactor>
</comment>
<dbReference type="HOGENOM" id="CLU_057697_0_0_7"/>
<dbReference type="PANTHER" id="PTHR34448:SF1">
    <property type="entry name" value="BLL6088 PROTEIN"/>
    <property type="match status" value="1"/>
</dbReference>
<dbReference type="InterPro" id="IPR035097">
    <property type="entry name" value="M29_N-terminal"/>
</dbReference>
<dbReference type="SUPFAM" id="SSF144052">
    <property type="entry name" value="Thermophilic metalloprotease-like"/>
    <property type="match status" value="1"/>
</dbReference>
<reference evidence="10" key="1">
    <citation type="submission" date="2008-10" db="EMBL/GenBank/DDBJ databases">
        <title>Complete sequence of Desulfovibrio vulgaris str. 'Miyazaki F'.</title>
        <authorList>
            <person name="Lucas S."/>
            <person name="Copeland A."/>
            <person name="Lapidus A."/>
            <person name="Glavina del Rio T."/>
            <person name="Dalin E."/>
            <person name="Tice H."/>
            <person name="Bruce D."/>
            <person name="Goodwin L."/>
            <person name="Pitluck S."/>
            <person name="Sims D."/>
            <person name="Brettin T."/>
            <person name="Detter J.C."/>
            <person name="Han C."/>
            <person name="Larimer F."/>
            <person name="Land M."/>
            <person name="Hauser L."/>
            <person name="Kyrpides N."/>
            <person name="Mikhailova N."/>
            <person name="Hazen T.C."/>
            <person name="Richardson P."/>
        </authorList>
    </citation>
    <scope>NUCLEOTIDE SEQUENCE</scope>
    <source>
        <strain evidence="10">Miyazaki F</strain>
    </source>
</reference>
<keyword evidence="7" id="KW-0479">Metal-binding</keyword>
<evidence type="ECO:0000256" key="9">
    <source>
        <dbReference type="ARBA" id="ARBA00023049"/>
    </source>
</evidence>
<comment type="similarity">
    <text evidence="4">Belongs to the peptidase M29 family.</text>
</comment>
<dbReference type="EMBL" id="CP001197">
    <property type="protein sequence ID" value="ACL09733.1"/>
    <property type="molecule type" value="Genomic_DNA"/>
</dbReference>
<evidence type="ECO:0000256" key="7">
    <source>
        <dbReference type="ARBA" id="ARBA00022723"/>
    </source>
</evidence>
<keyword evidence="6" id="KW-0645">Protease</keyword>
<evidence type="ECO:0000256" key="2">
    <source>
        <dbReference type="ARBA" id="ARBA00001946"/>
    </source>
</evidence>
<evidence type="ECO:0000256" key="8">
    <source>
        <dbReference type="ARBA" id="ARBA00022801"/>
    </source>
</evidence>
<comment type="cofactor">
    <cofactor evidence="2">
        <name>Mg(2+)</name>
        <dbReference type="ChEBI" id="CHEBI:18420"/>
    </cofactor>
</comment>
<dbReference type="GO" id="GO:0046872">
    <property type="term" value="F:metal ion binding"/>
    <property type="evidence" value="ECO:0007669"/>
    <property type="project" value="UniProtKB-KW"/>
</dbReference>
<proteinExistence type="inferred from homology"/>
<dbReference type="AlphaFoldDB" id="B8DR96"/>
<keyword evidence="8" id="KW-0378">Hydrolase</keyword>
<sequence length="399" mass="44020">MYDAETLGKYADVMLWGLARGRRAPLRKSDIVLVRFDLPGLPLAEELCGRLHDMGMIPVPRMQPTPRMEHDLYAKANNKRLTTLIPGERDLYSHLGGCITIIAPESLTHLASIEPERIAMAQAARRPLQDIAHLREDMGAYGWTLCIWPTAALAGQAGLSLDDYADEVRRACLLGEADPAATWARMARQAEGIRTKLDELGDATLHVEADGTDLRLRVGRMRRWAGVTGRNIPSFELYVSPDWRSVEGVYTADLPSFRSGNIVQGVRLEFRQGRVVRLDAEQGEGFATGQLNSDPGAAMLGEFALVDRRFSRITRFMANTLYDENHGGPHGSMHVALGQSYANTFSGPSDELTADARRDLGFNSSSLHWDLVATTPRKVTAVTPGGTCVVIYEDGEFRL</sequence>
<dbReference type="GO" id="GO:0008237">
    <property type="term" value="F:metallopeptidase activity"/>
    <property type="evidence" value="ECO:0007669"/>
    <property type="project" value="UniProtKB-KW"/>
</dbReference>
<evidence type="ECO:0000313" key="10">
    <source>
        <dbReference type="EMBL" id="ACL09733.1"/>
    </source>
</evidence>
<evidence type="ECO:0000256" key="4">
    <source>
        <dbReference type="ARBA" id="ARBA00008236"/>
    </source>
</evidence>
<comment type="cofactor">
    <cofactor evidence="3">
        <name>Zn(2+)</name>
        <dbReference type="ChEBI" id="CHEBI:29105"/>
    </cofactor>
</comment>
<evidence type="ECO:0000256" key="1">
    <source>
        <dbReference type="ARBA" id="ARBA00001941"/>
    </source>
</evidence>
<dbReference type="KEGG" id="dvm:DvMF_2795"/>
<accession>B8DR96</accession>
<keyword evidence="9" id="KW-0482">Metalloprotease</keyword>
<evidence type="ECO:0000256" key="3">
    <source>
        <dbReference type="ARBA" id="ARBA00001947"/>
    </source>
</evidence>
<protein>
    <submittedName>
        <fullName evidence="10">Peptidase M29 aminopeptidase II</fullName>
    </submittedName>
</protein>
<dbReference type="PANTHER" id="PTHR34448">
    <property type="entry name" value="AMINOPEPTIDASE"/>
    <property type="match status" value="1"/>
</dbReference>
<gene>
    <name evidence="10" type="ordered locus">DvMF_2795</name>
</gene>
<keyword evidence="5 10" id="KW-0031">Aminopeptidase</keyword>
<dbReference type="InterPro" id="IPR000787">
    <property type="entry name" value="Peptidase_M29"/>
</dbReference>
<dbReference type="Gene3D" id="3.40.1830.10">
    <property type="entry name" value="Thermophilic metalloprotease (M29)"/>
    <property type="match status" value="1"/>
</dbReference>
<organism evidence="10">
    <name type="scientific">Nitratidesulfovibrio vulgaris (strain DSM 19637 / Miyazaki F)</name>
    <name type="common">Desulfovibrio vulgaris</name>
    <dbReference type="NCBI Taxonomy" id="883"/>
    <lineage>
        <taxon>Bacteria</taxon>
        <taxon>Pseudomonadati</taxon>
        <taxon>Thermodesulfobacteriota</taxon>
        <taxon>Desulfovibrionia</taxon>
        <taxon>Desulfovibrionales</taxon>
        <taxon>Desulfovibrionaceae</taxon>
        <taxon>Nitratidesulfovibrio</taxon>
    </lineage>
</organism>
<evidence type="ECO:0000256" key="5">
    <source>
        <dbReference type="ARBA" id="ARBA00022438"/>
    </source>
</evidence>
<dbReference type="eggNOG" id="COG2309">
    <property type="taxonomic scope" value="Bacteria"/>
</dbReference>
<evidence type="ECO:0000256" key="6">
    <source>
        <dbReference type="ARBA" id="ARBA00022670"/>
    </source>
</evidence>